<name>A0ABP0PH66_9DINO</name>
<evidence type="ECO:0000313" key="1">
    <source>
        <dbReference type="EMBL" id="CAK9074973.1"/>
    </source>
</evidence>
<reference evidence="1 2" key="1">
    <citation type="submission" date="2024-02" db="EMBL/GenBank/DDBJ databases">
        <authorList>
            <person name="Chen Y."/>
            <person name="Shah S."/>
            <person name="Dougan E. K."/>
            <person name="Thang M."/>
            <person name="Chan C."/>
        </authorList>
    </citation>
    <scope>NUCLEOTIDE SEQUENCE [LARGE SCALE GENOMIC DNA]</scope>
</reference>
<proteinExistence type="predicted"/>
<comment type="caution">
    <text evidence="1">The sequence shown here is derived from an EMBL/GenBank/DDBJ whole genome shotgun (WGS) entry which is preliminary data.</text>
</comment>
<organism evidence="1 2">
    <name type="scientific">Durusdinium trenchii</name>
    <dbReference type="NCBI Taxonomy" id="1381693"/>
    <lineage>
        <taxon>Eukaryota</taxon>
        <taxon>Sar</taxon>
        <taxon>Alveolata</taxon>
        <taxon>Dinophyceae</taxon>
        <taxon>Suessiales</taxon>
        <taxon>Symbiodiniaceae</taxon>
        <taxon>Durusdinium</taxon>
    </lineage>
</organism>
<dbReference type="Proteomes" id="UP001642484">
    <property type="component" value="Unassembled WGS sequence"/>
</dbReference>
<keyword evidence="2" id="KW-1185">Reference proteome</keyword>
<dbReference type="EMBL" id="CAXAMN010023062">
    <property type="protein sequence ID" value="CAK9074973.1"/>
    <property type="molecule type" value="Genomic_DNA"/>
</dbReference>
<protein>
    <submittedName>
        <fullName evidence="1">Uncharacterized protein</fullName>
    </submittedName>
</protein>
<gene>
    <name evidence="1" type="ORF">CCMP2556_LOCUS36914</name>
</gene>
<accession>A0ABP0PH66</accession>
<sequence>MLAFGIDATHLPSHCSTSTTSATCTPASEQIGLPCSLTFLSKKPPVFVELSVAAWQLVLRHWLARQFRLAATEGYRFVASFATSAVQSRPFVQTKYFLYANCNISGACAHAANPTLRQLANLRHVPRGHRL</sequence>
<evidence type="ECO:0000313" key="2">
    <source>
        <dbReference type="Proteomes" id="UP001642484"/>
    </source>
</evidence>